<evidence type="ECO:0000256" key="1">
    <source>
        <dbReference type="ARBA" id="ARBA00004911"/>
    </source>
</evidence>
<dbReference type="Proteomes" id="UP000198828">
    <property type="component" value="Unassembled WGS sequence"/>
</dbReference>
<dbReference type="InterPro" id="IPR016067">
    <property type="entry name" value="S-AdoMet_deCO2ase_core"/>
</dbReference>
<feature type="chain" id="PRO_5023414262" description="S-adenosylmethionine decarboxylase beta chain" evidence="15">
    <location>
        <begin position="1"/>
        <end position="64"/>
    </location>
</feature>
<evidence type="ECO:0000256" key="3">
    <source>
        <dbReference type="ARBA" id="ARBA00022691"/>
    </source>
</evidence>
<dbReference type="AlphaFoldDB" id="A0A1H2WHU8"/>
<keyword evidence="10 15" id="KW-0704">Schiff base</keyword>
<keyword evidence="6 15" id="KW-0745">Spermidine biosynthesis</keyword>
<dbReference type="GO" id="GO:0008295">
    <property type="term" value="P:spermidine biosynthetic process"/>
    <property type="evidence" value="ECO:0007669"/>
    <property type="project" value="UniProtKB-UniRule"/>
</dbReference>
<evidence type="ECO:0000256" key="8">
    <source>
        <dbReference type="ARBA" id="ARBA00023145"/>
    </source>
</evidence>
<protein>
    <recommendedName>
        <fullName evidence="15">S-adenosylmethionine decarboxylase proenzyme</fullName>
        <shortName evidence="15">AdoMetDC</shortName>
        <shortName evidence="15">SAMDC</shortName>
        <ecNumber evidence="15">4.1.1.50</ecNumber>
    </recommendedName>
    <component>
        <recommendedName>
            <fullName evidence="15">S-adenosylmethionine decarboxylase beta chain</fullName>
        </recommendedName>
    </component>
    <component>
        <recommendedName>
            <fullName evidence="15">S-adenosylmethionine decarboxylase alpha chain</fullName>
        </recommendedName>
    </component>
</protein>
<dbReference type="EC" id="4.1.1.50" evidence="15"/>
<dbReference type="GO" id="GO:0005829">
    <property type="term" value="C:cytosol"/>
    <property type="evidence" value="ECO:0007669"/>
    <property type="project" value="TreeGrafter"/>
</dbReference>
<feature type="active site" description="Proton donor; for catalytic activity" evidence="15">
    <location>
        <position position="85"/>
    </location>
</feature>
<comment type="function">
    <text evidence="13 15">Catalyzes the decarboxylation of S-adenosylmethionine to S-adenosylmethioninamine (dcAdoMet), the propylamine donor required for the synthesis of the polyamines spermine and spermidine from the diamine putrescine.</text>
</comment>
<evidence type="ECO:0000256" key="2">
    <source>
        <dbReference type="ARBA" id="ARBA00011601"/>
    </source>
</evidence>
<dbReference type="InterPro" id="IPR003826">
    <property type="entry name" value="AdoMetDC_fam_prok"/>
</dbReference>
<proteinExistence type="inferred from homology"/>
<evidence type="ECO:0000256" key="11">
    <source>
        <dbReference type="ARBA" id="ARBA00023317"/>
    </source>
</evidence>
<keyword evidence="5 15" id="KW-0068">Autocatalytic cleavage</keyword>
<dbReference type="Pfam" id="PF02675">
    <property type="entry name" value="AdoMet_dc"/>
    <property type="match status" value="1"/>
</dbReference>
<dbReference type="Gene3D" id="3.30.360.110">
    <property type="entry name" value="S-adenosylmethionine decarboxylase domain"/>
    <property type="match status" value="1"/>
</dbReference>
<evidence type="ECO:0000256" key="12">
    <source>
        <dbReference type="ARBA" id="ARBA00048112"/>
    </source>
</evidence>
<feature type="chain" id="PRO_5023414263" description="S-adenosylmethionine decarboxylase alpha chain" evidence="15">
    <location>
        <begin position="65"/>
        <end position="140"/>
    </location>
</feature>
<dbReference type="UniPathway" id="UPA00331">
    <property type="reaction ID" value="UER00451"/>
</dbReference>
<keyword evidence="7 15" id="KW-0620">Polyamine biosynthesis</keyword>
<accession>A0A1H2WHU8</accession>
<keyword evidence="8 15" id="KW-0865">Zymogen</keyword>
<comment type="pathway">
    <text evidence="1 15">Amine and polyamine biosynthesis; S-adenosylmethioninamine biosynthesis; S-adenosylmethioninamine from S-adenosyl-L-methionine: step 1/1.</text>
</comment>
<dbReference type="PANTHER" id="PTHR33866:SF2">
    <property type="entry name" value="S-ADENOSYLMETHIONINE DECARBOXYLASE PROENZYME"/>
    <property type="match status" value="1"/>
</dbReference>
<keyword evidence="17" id="KW-1185">Reference proteome</keyword>
<feature type="site" description="Cleavage (non-hydrolytic); by autolysis" evidence="15">
    <location>
        <begin position="64"/>
        <end position="65"/>
    </location>
</feature>
<dbReference type="NCBIfam" id="TIGR03330">
    <property type="entry name" value="SAM_DCase_Bsu"/>
    <property type="match status" value="1"/>
</dbReference>
<evidence type="ECO:0000256" key="5">
    <source>
        <dbReference type="ARBA" id="ARBA00022813"/>
    </source>
</evidence>
<sequence>MDSKRLGRHILVEFYNCDNELLNDAGKIKEYMVEAANVAKATVVESIFHTFNPWGVSGVVVIQESHLTIHTWPEYGYAAVDLFTCGEDVDPWIAFDYLKEKFKAEKTETVEINRGNVKKIYNYSQGKYKNIVFKPQSIEA</sequence>
<evidence type="ECO:0000313" key="16">
    <source>
        <dbReference type="EMBL" id="SDW79599.1"/>
    </source>
</evidence>
<evidence type="ECO:0000256" key="6">
    <source>
        <dbReference type="ARBA" id="ARBA00023066"/>
    </source>
</evidence>
<evidence type="ECO:0000256" key="10">
    <source>
        <dbReference type="ARBA" id="ARBA00023270"/>
    </source>
</evidence>
<evidence type="ECO:0000313" key="17">
    <source>
        <dbReference type="Proteomes" id="UP000198828"/>
    </source>
</evidence>
<keyword evidence="9 15" id="KW-0456">Lyase</keyword>
<evidence type="ECO:0000256" key="15">
    <source>
        <dbReference type="HAMAP-Rule" id="MF_00464"/>
    </source>
</evidence>
<dbReference type="PANTHER" id="PTHR33866">
    <property type="entry name" value="S-ADENOSYLMETHIONINE DECARBOXYLASE PROENZYME"/>
    <property type="match status" value="1"/>
</dbReference>
<dbReference type="Gene3D" id="3.30.160.750">
    <property type="match status" value="1"/>
</dbReference>
<gene>
    <name evidence="15" type="primary">speH</name>
    <name evidence="16" type="ORF">SAMN05660923_01247</name>
</gene>
<keyword evidence="4 15" id="KW-0210">Decarboxylase</keyword>
<dbReference type="OrthoDB" id="5290709at2"/>
<comment type="catalytic activity">
    <reaction evidence="12 15">
        <text>S-adenosyl-L-methionine + H(+) = S-adenosyl 3-(methylsulfanyl)propylamine + CO2</text>
        <dbReference type="Rhea" id="RHEA:15981"/>
        <dbReference type="ChEBI" id="CHEBI:15378"/>
        <dbReference type="ChEBI" id="CHEBI:16526"/>
        <dbReference type="ChEBI" id="CHEBI:57443"/>
        <dbReference type="ChEBI" id="CHEBI:59789"/>
        <dbReference type="EC" id="4.1.1.50"/>
    </reaction>
</comment>
<dbReference type="EMBL" id="FNNG01000004">
    <property type="protein sequence ID" value="SDW79599.1"/>
    <property type="molecule type" value="Genomic_DNA"/>
</dbReference>
<comment type="subunit">
    <text evidence="2 15">Heterotetramer of two alpha and two beta chains arranged as a dimer of alpha/beta heterodimers.</text>
</comment>
<evidence type="ECO:0000256" key="14">
    <source>
        <dbReference type="ARBA" id="ARBA00061583"/>
    </source>
</evidence>
<evidence type="ECO:0000256" key="4">
    <source>
        <dbReference type="ARBA" id="ARBA00022793"/>
    </source>
</evidence>
<name>A0A1H2WHU8_9FIRM</name>
<dbReference type="SUPFAM" id="SSF56276">
    <property type="entry name" value="S-adenosylmethionine decarboxylase"/>
    <property type="match status" value="1"/>
</dbReference>
<comment type="cofactor">
    <cofactor evidence="15">
        <name>pyruvate</name>
        <dbReference type="ChEBI" id="CHEBI:15361"/>
    </cofactor>
    <text evidence="15">Binds 1 pyruvoyl group covalently per subunit.</text>
</comment>
<feature type="modified residue" description="Pyruvic acid (Ser); by autocatalysis" evidence="15">
    <location>
        <position position="65"/>
    </location>
</feature>
<feature type="active site" description="Schiff-base intermediate with substrate; via pyruvic acid" evidence="15">
    <location>
        <position position="65"/>
    </location>
</feature>
<evidence type="ECO:0000256" key="7">
    <source>
        <dbReference type="ARBA" id="ARBA00023115"/>
    </source>
</evidence>
<comment type="PTM">
    <text evidence="15">Is synthesized initially as an inactive proenzyme. Formation of the active enzyme involves a self-maturation process in which the active site pyruvoyl group is generated from an internal serine residue via an autocatalytic post-translational modification. Two non-identical subunits are generated from the proenzyme in this reaction, and the pyruvate is formed at the N-terminus of the alpha chain, which is derived from the carboxyl end of the proenzyme. The post-translation cleavage follows an unusual pathway, termed non-hydrolytic serinolysis, in which the side chain hydroxyl group of the serine supplies its oxygen atom to form the C-terminus of the beta chain, while the remainder of the serine residue undergoes an oxidative deamination to produce ammonia and the pyruvoyl group blocking the N-terminus of the alpha chain.</text>
</comment>
<evidence type="ECO:0000256" key="9">
    <source>
        <dbReference type="ARBA" id="ARBA00023239"/>
    </source>
</evidence>
<dbReference type="RefSeq" id="WP_093751881.1">
    <property type="nucleotide sequence ID" value="NZ_BSYN01000001.1"/>
</dbReference>
<comment type="similarity">
    <text evidence="14 15">Belongs to the prokaryotic AdoMetDC family. Type 1 subfamily.</text>
</comment>
<keyword evidence="3 15" id="KW-0949">S-adenosyl-L-methionine</keyword>
<organism evidence="16 17">
    <name type="scientific">Tepidimicrobium xylanilyticum</name>
    <dbReference type="NCBI Taxonomy" id="1123352"/>
    <lineage>
        <taxon>Bacteria</taxon>
        <taxon>Bacillati</taxon>
        <taxon>Bacillota</taxon>
        <taxon>Tissierellia</taxon>
        <taxon>Tissierellales</taxon>
        <taxon>Tepidimicrobiaceae</taxon>
        <taxon>Tepidimicrobium</taxon>
    </lineage>
</organism>
<dbReference type="HAMAP" id="MF_00464">
    <property type="entry name" value="AdoMetDC_1"/>
    <property type="match status" value="1"/>
</dbReference>
<dbReference type="FunFam" id="3.30.360.110:FF:000001">
    <property type="entry name" value="S-adenosylmethionine decarboxylase proenzyme"/>
    <property type="match status" value="1"/>
</dbReference>
<dbReference type="GO" id="GO:0004014">
    <property type="term" value="F:adenosylmethionine decarboxylase activity"/>
    <property type="evidence" value="ECO:0007669"/>
    <property type="project" value="UniProtKB-UniRule"/>
</dbReference>
<feature type="active site" description="Proton acceptor; for processing activity" evidence="15">
    <location>
        <position position="70"/>
    </location>
</feature>
<reference evidence="16 17" key="1">
    <citation type="submission" date="2016-10" db="EMBL/GenBank/DDBJ databases">
        <authorList>
            <person name="de Groot N.N."/>
        </authorList>
    </citation>
    <scope>NUCLEOTIDE SEQUENCE [LARGE SCALE GENOMIC DNA]</scope>
    <source>
        <strain evidence="16 17">DSM 23310</strain>
    </source>
</reference>
<evidence type="ECO:0000256" key="13">
    <source>
        <dbReference type="ARBA" id="ARBA00056215"/>
    </source>
</evidence>
<dbReference type="InterPro" id="IPR042286">
    <property type="entry name" value="AdoMetDC_C"/>
</dbReference>
<dbReference type="InterPro" id="IPR042284">
    <property type="entry name" value="AdoMetDC_N"/>
</dbReference>
<keyword evidence="11 15" id="KW-0670">Pyruvate</keyword>
<dbReference type="InterPro" id="IPR017716">
    <property type="entry name" value="S-AdoMet_deCOase_pro-enz"/>
</dbReference>